<dbReference type="EMBL" id="MCGT01000010">
    <property type="protein sequence ID" value="ORX56298.1"/>
    <property type="molecule type" value="Genomic_DNA"/>
</dbReference>
<reference evidence="7 8" key="1">
    <citation type="submission" date="2016-07" db="EMBL/GenBank/DDBJ databases">
        <title>Pervasive Adenine N6-methylation of Active Genes in Fungi.</title>
        <authorList>
            <consortium name="DOE Joint Genome Institute"/>
            <person name="Mondo S.J."/>
            <person name="Dannebaum R.O."/>
            <person name="Kuo R.C."/>
            <person name="Labutti K."/>
            <person name="Haridas S."/>
            <person name="Kuo A."/>
            <person name="Salamov A."/>
            <person name="Ahrendt S.R."/>
            <person name="Lipzen A."/>
            <person name="Sullivan W."/>
            <person name="Andreopoulos W.B."/>
            <person name="Clum A."/>
            <person name="Lindquist E."/>
            <person name="Daum C."/>
            <person name="Ramamoorthy G.K."/>
            <person name="Gryganskyi A."/>
            <person name="Culley D."/>
            <person name="Magnuson J.K."/>
            <person name="James T.Y."/>
            <person name="O'Malley M.A."/>
            <person name="Stajich J.E."/>
            <person name="Spatafora J.W."/>
            <person name="Visel A."/>
            <person name="Grigoriev I.V."/>
        </authorList>
    </citation>
    <scope>NUCLEOTIDE SEQUENCE [LARGE SCALE GENOMIC DNA]</scope>
    <source>
        <strain evidence="7 8">NRRL 3301</strain>
    </source>
</reference>
<dbReference type="Proteomes" id="UP000242146">
    <property type="component" value="Unassembled WGS sequence"/>
</dbReference>
<evidence type="ECO:0000256" key="2">
    <source>
        <dbReference type="ARBA" id="ARBA00010913"/>
    </source>
</evidence>
<evidence type="ECO:0000256" key="4">
    <source>
        <dbReference type="ARBA" id="ARBA00022692"/>
    </source>
</evidence>
<evidence type="ECO:0000313" key="8">
    <source>
        <dbReference type="Proteomes" id="UP000242146"/>
    </source>
</evidence>
<dbReference type="GO" id="GO:0045040">
    <property type="term" value="P:protein insertion into mitochondrial outer membrane"/>
    <property type="evidence" value="ECO:0007669"/>
    <property type="project" value="TreeGrafter"/>
</dbReference>
<organism evidence="7 8">
    <name type="scientific">Hesseltinella vesiculosa</name>
    <dbReference type="NCBI Taxonomy" id="101127"/>
    <lineage>
        <taxon>Eukaryota</taxon>
        <taxon>Fungi</taxon>
        <taxon>Fungi incertae sedis</taxon>
        <taxon>Mucoromycota</taxon>
        <taxon>Mucoromycotina</taxon>
        <taxon>Mucoromycetes</taxon>
        <taxon>Mucorales</taxon>
        <taxon>Cunninghamellaceae</taxon>
        <taxon>Hesseltinella</taxon>
    </lineage>
</organism>
<dbReference type="InterPro" id="IPR039910">
    <property type="entry name" value="D15-like"/>
</dbReference>
<name>A0A1X2GKY6_9FUNG</name>
<dbReference type="OrthoDB" id="1724197at2759"/>
<dbReference type="InterPro" id="IPR000184">
    <property type="entry name" value="Bac_surfAg_D15"/>
</dbReference>
<evidence type="ECO:0000256" key="1">
    <source>
        <dbReference type="ARBA" id="ARBA00004374"/>
    </source>
</evidence>
<dbReference type="GO" id="GO:0005741">
    <property type="term" value="C:mitochondrial outer membrane"/>
    <property type="evidence" value="ECO:0007669"/>
    <property type="project" value="UniProtKB-SubCell"/>
</dbReference>
<protein>
    <recommendedName>
        <fullName evidence="6">Bacterial surface antigen (D15) domain-containing protein</fullName>
    </recommendedName>
</protein>
<keyword evidence="3" id="KW-1134">Transmembrane beta strand</keyword>
<keyword evidence="4" id="KW-0812">Transmembrane</keyword>
<proteinExistence type="inferred from homology"/>
<dbReference type="PANTHER" id="PTHR12815">
    <property type="entry name" value="SORTING AND ASSEMBLY MACHINERY SAMM50 PROTEIN FAMILY MEMBER"/>
    <property type="match status" value="1"/>
</dbReference>
<keyword evidence="8" id="KW-1185">Reference proteome</keyword>
<dbReference type="Gene3D" id="2.40.160.50">
    <property type="entry name" value="membrane protein fhac: a member of the omp85/tpsb transporter family"/>
    <property type="match status" value="1"/>
</dbReference>
<keyword evidence="5" id="KW-0472">Membrane</keyword>
<comment type="subcellular location">
    <subcellularLocation>
        <location evidence="1">Mitochondrion outer membrane</location>
        <topology evidence="1">Multi-pass membrane protein</topology>
    </subcellularLocation>
</comment>
<comment type="similarity">
    <text evidence="2">Belongs to the SAM50/omp85 family.</text>
</comment>
<accession>A0A1X2GKY6</accession>
<dbReference type="PANTHER" id="PTHR12815:SF18">
    <property type="entry name" value="SORTING AND ASSEMBLY MACHINERY COMPONENT 50 HOMOLOG"/>
    <property type="match status" value="1"/>
</dbReference>
<evidence type="ECO:0000259" key="6">
    <source>
        <dbReference type="Pfam" id="PF01103"/>
    </source>
</evidence>
<comment type="caution">
    <text evidence="7">The sequence shown here is derived from an EMBL/GenBank/DDBJ whole genome shotgun (WGS) entry which is preliminary data.</text>
</comment>
<feature type="domain" description="Bacterial surface antigen (D15)" evidence="6">
    <location>
        <begin position="141"/>
        <end position="470"/>
    </location>
</feature>
<evidence type="ECO:0000256" key="5">
    <source>
        <dbReference type="ARBA" id="ARBA00023136"/>
    </source>
</evidence>
<gene>
    <name evidence="7" type="ORF">DM01DRAFT_1334774</name>
</gene>
<evidence type="ECO:0000313" key="7">
    <source>
        <dbReference type="EMBL" id="ORX56298.1"/>
    </source>
</evidence>
<dbReference type="Pfam" id="PF01103">
    <property type="entry name" value="Omp85"/>
    <property type="match status" value="1"/>
</dbReference>
<sequence length="471" mass="51300">MKGGLNDALAAQQHQERVQRLFNLLNASAGKPGHVNAVSVLGTRHTRPEFLERAVASIMASETMADVINSSQDVATKLQMFGIFDNVQVLLDRASDSDPIAAPDSINVIYQVNERNRFTIKTGTEIGNNEGTMNASLSIRNVFGGAEVLDTVASFGNRTSQAFQFVLSSPVNASPFSKIDINAHHALRNNKLYSSYEELSRGMGLRYKTTSRFGYHELGYDCTWRSIDSIAPTASMSIRDQAGHSLKSSLVHTFMRDCRDQTLLPTQGYYLRTTQELAGVMRLGNAQFFKTEIDGQFCHSLGGGQLLKDQDQLFIHPGYTFSLTLRAGLLADLNEKGSTVSDKFLLGGPLSVRGFKTAGIGPRDYKDALGGNAYWAAGLSMIAPIPKYESKPFRLHAFVNAGTSVPWAYGSDPGKLAESLIQSPSTSAGFGLIYQHAGLARLELNYSIPLTAARGDQIHRGLQFGIGVDFL</sequence>
<evidence type="ECO:0000256" key="3">
    <source>
        <dbReference type="ARBA" id="ARBA00022452"/>
    </source>
</evidence>
<dbReference type="STRING" id="101127.A0A1X2GKY6"/>
<dbReference type="AlphaFoldDB" id="A0A1X2GKY6"/>